<evidence type="ECO:0000313" key="1">
    <source>
        <dbReference type="EMBL" id="KAK7809476.1"/>
    </source>
</evidence>
<reference evidence="1 2" key="1">
    <citation type="journal article" date="2018" name="Sci. Data">
        <title>The draft genome sequence of cork oak.</title>
        <authorList>
            <person name="Ramos A.M."/>
            <person name="Usie A."/>
            <person name="Barbosa P."/>
            <person name="Barros P.M."/>
            <person name="Capote T."/>
            <person name="Chaves I."/>
            <person name="Simoes F."/>
            <person name="Abreu I."/>
            <person name="Carrasquinho I."/>
            <person name="Faro C."/>
            <person name="Guimaraes J.B."/>
            <person name="Mendonca D."/>
            <person name="Nobrega F."/>
            <person name="Rodrigues L."/>
            <person name="Saibo N.J.M."/>
            <person name="Varela M.C."/>
            <person name="Egas C."/>
            <person name="Matos J."/>
            <person name="Miguel C.M."/>
            <person name="Oliveira M.M."/>
            <person name="Ricardo C.P."/>
            <person name="Goncalves S."/>
        </authorList>
    </citation>
    <scope>NUCLEOTIDE SEQUENCE [LARGE SCALE GENOMIC DNA]</scope>
    <source>
        <strain evidence="2">cv. HL8</strain>
    </source>
</reference>
<dbReference type="Proteomes" id="UP000237347">
    <property type="component" value="Unassembled WGS sequence"/>
</dbReference>
<dbReference type="EMBL" id="PKMF04002339">
    <property type="protein sequence ID" value="KAK7809476.1"/>
    <property type="molecule type" value="Genomic_DNA"/>
</dbReference>
<dbReference type="AlphaFoldDB" id="A0AAW0I517"/>
<organism evidence="1 2">
    <name type="scientific">Quercus suber</name>
    <name type="common">Cork oak</name>
    <dbReference type="NCBI Taxonomy" id="58331"/>
    <lineage>
        <taxon>Eukaryota</taxon>
        <taxon>Viridiplantae</taxon>
        <taxon>Streptophyta</taxon>
        <taxon>Embryophyta</taxon>
        <taxon>Tracheophyta</taxon>
        <taxon>Spermatophyta</taxon>
        <taxon>Magnoliopsida</taxon>
        <taxon>eudicotyledons</taxon>
        <taxon>Gunneridae</taxon>
        <taxon>Pentapetalae</taxon>
        <taxon>rosids</taxon>
        <taxon>fabids</taxon>
        <taxon>Fagales</taxon>
        <taxon>Fagaceae</taxon>
        <taxon>Quercus</taxon>
    </lineage>
</organism>
<keyword evidence="2" id="KW-1185">Reference proteome</keyword>
<comment type="caution">
    <text evidence="1">The sequence shown here is derived from an EMBL/GenBank/DDBJ whole genome shotgun (WGS) entry which is preliminary data.</text>
</comment>
<accession>A0AAW0I517</accession>
<gene>
    <name evidence="1" type="ORF">CFP56_004094</name>
</gene>
<evidence type="ECO:0000313" key="2">
    <source>
        <dbReference type="Proteomes" id="UP000237347"/>
    </source>
</evidence>
<sequence>MEDAHKAFDMHFEKNLISYNTIDIGIGASVFTFASLLSGAASIGAVSKGEQIHAWVLKSGSSSNKIICNALTPCILGYPPRPHHLLPLPRVLYKVPELPTQQTRSHPLLDSLPTLSFSIL</sequence>
<proteinExistence type="predicted"/>
<protein>
    <submittedName>
        <fullName evidence="1">Pentatricopeptide repeat-containing protein</fullName>
    </submittedName>
</protein>
<name>A0AAW0I517_QUESU</name>